<dbReference type="KEGG" id="taa:NMY3_01290"/>
<gene>
    <name evidence="4" type="primary">echA8_2</name>
    <name evidence="4" type="ORF">NMY3_01290</name>
</gene>
<dbReference type="PANTHER" id="PTHR11941">
    <property type="entry name" value="ENOYL-COA HYDRATASE-RELATED"/>
    <property type="match status" value="1"/>
</dbReference>
<dbReference type="EMBL" id="CP012850">
    <property type="protein sequence ID" value="ALI35494.1"/>
    <property type="molecule type" value="Genomic_DNA"/>
</dbReference>
<accession>A0A654LVK6</accession>
<dbReference type="GO" id="GO:0006635">
    <property type="term" value="P:fatty acid beta-oxidation"/>
    <property type="evidence" value="ECO:0007669"/>
    <property type="project" value="TreeGrafter"/>
</dbReference>
<dbReference type="RefSeq" id="WP_196817947.1">
    <property type="nucleotide sequence ID" value="NZ_CP012850.1"/>
</dbReference>
<dbReference type="AlphaFoldDB" id="A0A654LVK6"/>
<proteinExistence type="inferred from homology"/>
<evidence type="ECO:0000256" key="1">
    <source>
        <dbReference type="ARBA" id="ARBA00005254"/>
    </source>
</evidence>
<dbReference type="GeneID" id="60421363"/>
<dbReference type="GO" id="GO:0004300">
    <property type="term" value="F:enoyl-CoA hydratase activity"/>
    <property type="evidence" value="ECO:0007669"/>
    <property type="project" value="UniProtKB-EC"/>
</dbReference>
<dbReference type="PANTHER" id="PTHR11941:SF54">
    <property type="entry name" value="ENOYL-COA HYDRATASE, MITOCHONDRIAL"/>
    <property type="match status" value="1"/>
</dbReference>
<dbReference type="EC" id="4.2.1.17" evidence="4"/>
<dbReference type="Pfam" id="PF00378">
    <property type="entry name" value="ECH_1"/>
    <property type="match status" value="1"/>
</dbReference>
<keyword evidence="5" id="KW-1185">Reference proteome</keyword>
<name>A0A654LVK6_9ARCH</name>
<organism evidence="4 5">
    <name type="scientific">Candidatus Nitrosocosmicus oleophilus</name>
    <dbReference type="NCBI Taxonomy" id="1353260"/>
    <lineage>
        <taxon>Archaea</taxon>
        <taxon>Nitrososphaerota</taxon>
        <taxon>Nitrososphaeria</taxon>
        <taxon>Nitrososphaerales</taxon>
        <taxon>Nitrososphaeraceae</taxon>
        <taxon>Candidatus Nitrosocosmicus</taxon>
    </lineage>
</organism>
<dbReference type="SUPFAM" id="SSF52096">
    <property type="entry name" value="ClpP/crotonase"/>
    <property type="match status" value="1"/>
</dbReference>
<dbReference type="OrthoDB" id="27846at2157"/>
<dbReference type="CDD" id="cd06558">
    <property type="entry name" value="crotonase-like"/>
    <property type="match status" value="1"/>
</dbReference>
<comment type="similarity">
    <text evidence="1 3">Belongs to the enoyl-CoA hydratase/isomerase family.</text>
</comment>
<evidence type="ECO:0000256" key="2">
    <source>
        <dbReference type="ARBA" id="ARBA00023239"/>
    </source>
</evidence>
<dbReference type="InterPro" id="IPR018376">
    <property type="entry name" value="Enoyl-CoA_hyd/isom_CS"/>
</dbReference>
<protein>
    <submittedName>
        <fullName evidence="4">Putative enoyl-CoA hydratase echA8</fullName>
        <ecNumber evidence="4">4.2.1.17</ecNumber>
    </submittedName>
</protein>
<dbReference type="InterPro" id="IPR029045">
    <property type="entry name" value="ClpP/crotonase-like_dom_sf"/>
</dbReference>
<reference evidence="5" key="1">
    <citation type="submission" date="2015-10" db="EMBL/GenBank/DDBJ databases">
        <title>Niche specialization of a soil ammonia-oxidizing archaeon, Candidatus Nitrosocosmicus oleophilus.</title>
        <authorList>
            <person name="Jung M.-Y."/>
            <person name="Rhee S.-K."/>
        </authorList>
    </citation>
    <scope>NUCLEOTIDE SEQUENCE [LARGE SCALE GENOMIC DNA]</scope>
    <source>
        <strain evidence="5">MY3</strain>
    </source>
</reference>
<evidence type="ECO:0000313" key="5">
    <source>
        <dbReference type="Proteomes" id="UP000058925"/>
    </source>
</evidence>
<sequence length="270" mass="30054">MPNTRYIITEQRENTRIIKINRPEVYNAINFDLVTELKREICLCETNEKICAVILTGEGLNSFSAGGDLKNVIKMSPNDAIQYANHVHELLNLIEGLAKPVLAAINGYALGGGCQIALACDLRIASSNAKIGQPEVKIGISPGWGGTQRLSRIVGISKAKELIYTGKIIDANEAYNIKLINKIVRLNDDEKQKDNPIVENLILLKEKLLRECVSIAESINNGYPIVTKTCKVLINKARDADSDTGLLLEYLAFRYCLRDLIKKRQDLMEK</sequence>
<evidence type="ECO:0000256" key="3">
    <source>
        <dbReference type="RuleBase" id="RU003707"/>
    </source>
</evidence>
<dbReference type="FunFam" id="3.90.226.10:FF:000009">
    <property type="entry name" value="Carnitinyl-CoA dehydratase"/>
    <property type="match status" value="1"/>
</dbReference>
<dbReference type="PROSITE" id="PS00166">
    <property type="entry name" value="ENOYL_COA_HYDRATASE"/>
    <property type="match status" value="1"/>
</dbReference>
<dbReference type="InterPro" id="IPR001753">
    <property type="entry name" value="Enoyl-CoA_hydra/iso"/>
</dbReference>
<dbReference type="Gene3D" id="3.90.226.10">
    <property type="entry name" value="2-enoyl-CoA Hydratase, Chain A, domain 1"/>
    <property type="match status" value="1"/>
</dbReference>
<keyword evidence="2 4" id="KW-0456">Lyase</keyword>
<evidence type="ECO:0000313" key="4">
    <source>
        <dbReference type="EMBL" id="ALI35494.1"/>
    </source>
</evidence>
<dbReference type="Proteomes" id="UP000058925">
    <property type="component" value="Chromosome"/>
</dbReference>